<dbReference type="RefSeq" id="WP_146581045.1">
    <property type="nucleotide sequence ID" value="NZ_SJPM01000014.1"/>
</dbReference>
<dbReference type="AlphaFoldDB" id="A0A5C5ZVQ1"/>
<reference evidence="2 3" key="1">
    <citation type="submission" date="2019-02" db="EMBL/GenBank/DDBJ databases">
        <title>Deep-cultivation of Planctomycetes and their phenomic and genomic characterization uncovers novel biology.</title>
        <authorList>
            <person name="Wiegand S."/>
            <person name="Jogler M."/>
            <person name="Boedeker C."/>
            <person name="Pinto D."/>
            <person name="Vollmers J."/>
            <person name="Rivas-Marin E."/>
            <person name="Kohn T."/>
            <person name="Peeters S.H."/>
            <person name="Heuer A."/>
            <person name="Rast P."/>
            <person name="Oberbeckmann S."/>
            <person name="Bunk B."/>
            <person name="Jeske O."/>
            <person name="Meyerdierks A."/>
            <person name="Storesund J.E."/>
            <person name="Kallscheuer N."/>
            <person name="Luecker S."/>
            <person name="Lage O.M."/>
            <person name="Pohl T."/>
            <person name="Merkel B.J."/>
            <person name="Hornburger P."/>
            <person name="Mueller R.-W."/>
            <person name="Bruemmer F."/>
            <person name="Labrenz M."/>
            <person name="Spormann A.M."/>
            <person name="Op Den Camp H."/>
            <person name="Overmann J."/>
            <person name="Amann R."/>
            <person name="Jetten M.S.M."/>
            <person name="Mascher T."/>
            <person name="Medema M.H."/>
            <person name="Devos D.P."/>
            <person name="Kaster A.-K."/>
            <person name="Ovreas L."/>
            <person name="Rohde M."/>
            <person name="Galperin M.Y."/>
            <person name="Jogler C."/>
        </authorList>
    </citation>
    <scope>NUCLEOTIDE SEQUENCE [LARGE SCALE GENOMIC DNA]</scope>
    <source>
        <strain evidence="2 3">Pla100</strain>
    </source>
</reference>
<dbReference type="SUPFAM" id="SSF109709">
    <property type="entry name" value="KorB DNA-binding domain-like"/>
    <property type="match status" value="1"/>
</dbReference>
<feature type="domain" description="ParB-like N-terminal" evidence="1">
    <location>
        <begin position="10"/>
        <end position="99"/>
    </location>
</feature>
<sequence>MNTPNDKEIRLIPLDKITVVNPRDRGQKKFRQIVNNIANIGLKKPITVTPKPRSDDEFLLVCGQGRYEAYERLGETEIPAIVIDVPEDKLLLMSLVENLARRKPSCVEMVHEIGALKKRGYSFADIARKTDLTVTYIRGIIKLIERGEERLMMAVERGQIPVSVAVTIAVADDHDIQRALTEAYESNDLRGRKLLAARRLIEKRQTDGKSLRSGPRRTKSMVSGKKLLETYQAESAKQRLVIQKSKLCETRLLFVVSAIRQLIDDKRFVELLRSEKLDTMPTYLATELNRRGTIL</sequence>
<dbReference type="OrthoDB" id="248048at2"/>
<name>A0A5C5ZVQ1_9BACT</name>
<protein>
    <submittedName>
        <fullName evidence="2">Chromosome-partitioning protein Spo0J</fullName>
    </submittedName>
</protein>
<accession>A0A5C5ZVQ1</accession>
<dbReference type="PANTHER" id="PTHR33375">
    <property type="entry name" value="CHROMOSOME-PARTITIONING PROTEIN PARB-RELATED"/>
    <property type="match status" value="1"/>
</dbReference>
<evidence type="ECO:0000259" key="1">
    <source>
        <dbReference type="SMART" id="SM00470"/>
    </source>
</evidence>
<dbReference type="GO" id="GO:0007059">
    <property type="term" value="P:chromosome segregation"/>
    <property type="evidence" value="ECO:0007669"/>
    <property type="project" value="TreeGrafter"/>
</dbReference>
<dbReference type="InterPro" id="IPR050336">
    <property type="entry name" value="Chromosome_partition/occlusion"/>
</dbReference>
<dbReference type="Gene3D" id="3.90.1530.30">
    <property type="match status" value="1"/>
</dbReference>
<dbReference type="InterPro" id="IPR003115">
    <property type="entry name" value="ParB_N"/>
</dbReference>
<dbReference type="Pfam" id="PF02195">
    <property type="entry name" value="ParB_N"/>
    <property type="match status" value="1"/>
</dbReference>
<dbReference type="SMART" id="SM00470">
    <property type="entry name" value="ParB"/>
    <property type="match status" value="1"/>
</dbReference>
<dbReference type="CDD" id="cd16411">
    <property type="entry name" value="ParB_N_like"/>
    <property type="match status" value="1"/>
</dbReference>
<comment type="caution">
    <text evidence="2">The sequence shown here is derived from an EMBL/GenBank/DDBJ whole genome shotgun (WGS) entry which is preliminary data.</text>
</comment>
<gene>
    <name evidence="2" type="primary">spo0C</name>
    <name evidence="2" type="ORF">Pla100_50330</name>
</gene>
<proteinExistence type="predicted"/>
<dbReference type="InterPro" id="IPR011111">
    <property type="entry name" value="Plasmid_RepB"/>
</dbReference>
<evidence type="ECO:0000313" key="3">
    <source>
        <dbReference type="Proteomes" id="UP000316213"/>
    </source>
</evidence>
<keyword evidence="3" id="KW-1185">Reference proteome</keyword>
<dbReference type="GO" id="GO:0005694">
    <property type="term" value="C:chromosome"/>
    <property type="evidence" value="ECO:0007669"/>
    <property type="project" value="TreeGrafter"/>
</dbReference>
<dbReference type="PANTHER" id="PTHR33375:SF1">
    <property type="entry name" value="CHROMOSOME-PARTITIONING PROTEIN PARB-RELATED"/>
    <property type="match status" value="1"/>
</dbReference>
<dbReference type="Gene3D" id="1.10.10.2830">
    <property type="match status" value="1"/>
</dbReference>
<dbReference type="SUPFAM" id="SSF110849">
    <property type="entry name" value="ParB/Sulfiredoxin"/>
    <property type="match status" value="1"/>
</dbReference>
<evidence type="ECO:0000313" key="2">
    <source>
        <dbReference type="EMBL" id="TWT91642.1"/>
    </source>
</evidence>
<dbReference type="InterPro" id="IPR036086">
    <property type="entry name" value="ParB/Sulfiredoxin_sf"/>
</dbReference>
<dbReference type="Pfam" id="PF07506">
    <property type="entry name" value="RepB"/>
    <property type="match status" value="1"/>
</dbReference>
<organism evidence="2 3">
    <name type="scientific">Neorhodopirellula pilleata</name>
    <dbReference type="NCBI Taxonomy" id="2714738"/>
    <lineage>
        <taxon>Bacteria</taxon>
        <taxon>Pseudomonadati</taxon>
        <taxon>Planctomycetota</taxon>
        <taxon>Planctomycetia</taxon>
        <taxon>Pirellulales</taxon>
        <taxon>Pirellulaceae</taxon>
        <taxon>Neorhodopirellula</taxon>
    </lineage>
</organism>
<dbReference type="Proteomes" id="UP000316213">
    <property type="component" value="Unassembled WGS sequence"/>
</dbReference>
<dbReference type="EMBL" id="SJPM01000014">
    <property type="protein sequence ID" value="TWT91642.1"/>
    <property type="molecule type" value="Genomic_DNA"/>
</dbReference>